<accession>A0ABQ7J4X0</accession>
<protein>
    <recommendedName>
        <fullName evidence="1">Aminopeptidase N-like N-terminal domain-containing protein</fullName>
    </recommendedName>
</protein>
<dbReference type="Pfam" id="PF17900">
    <property type="entry name" value="Peptidase_M1_N"/>
    <property type="match status" value="1"/>
</dbReference>
<feature type="non-terminal residue" evidence="2">
    <location>
        <position position="359"/>
    </location>
</feature>
<evidence type="ECO:0000313" key="2">
    <source>
        <dbReference type="EMBL" id="KAF8819042.1"/>
    </source>
</evidence>
<keyword evidence="3" id="KW-1185">Reference proteome</keyword>
<dbReference type="Gene3D" id="2.60.40.1730">
    <property type="entry name" value="tricorn interacting facor f3 domain"/>
    <property type="match status" value="1"/>
</dbReference>
<dbReference type="InterPro" id="IPR042097">
    <property type="entry name" value="Aminopeptidase_N-like_N_sf"/>
</dbReference>
<sequence>MECCNGKLVAIYGITFPVDECDITQANVECVDRLTRCEAAFRNSVVQSVYYDLVLWIKHGSSYNGEVEIKFKHTNSKAHGIFLDFSGGYIITLWINGKFIAADGVPYNADMSPSSTGGRAIWRSHRIGISSELLKETNTYESEVFVSFQNDYDNLGVGLCQIVDEIEQFEYFYSNCDRFEAHRLFPCFDQPGLKKHFRDCLKEAIKSCLRLTVVAPLDSIVLTNMSLVEQTIDAESSSLMNKNIDSSSHLGALPPSLLDSIASPDGFFLMVGPLLTLNSFELISETFNNEEDKEEISKAIPIHFHHRDKDTNWPHCSSRFLSFLNKGIRWYRQYLDRMFPFDKLDIVCLPLEDSSHKPK</sequence>
<feature type="domain" description="Aminopeptidase N-like N-terminal" evidence="1">
    <location>
        <begin position="49"/>
        <end position="235"/>
    </location>
</feature>
<comment type="caution">
    <text evidence="2">The sequence shown here is derived from an EMBL/GenBank/DDBJ whole genome shotgun (WGS) entry which is preliminary data.</text>
</comment>
<gene>
    <name evidence="2" type="ORF">IE077_001825</name>
</gene>
<dbReference type="Proteomes" id="UP000823046">
    <property type="component" value="Unassembled WGS sequence"/>
</dbReference>
<dbReference type="EMBL" id="JADAQX010001009">
    <property type="protein sequence ID" value="KAF8819042.1"/>
    <property type="molecule type" value="Genomic_DNA"/>
</dbReference>
<proteinExistence type="predicted"/>
<name>A0ABQ7J4X0_9APIC</name>
<evidence type="ECO:0000313" key="3">
    <source>
        <dbReference type="Proteomes" id="UP000823046"/>
    </source>
</evidence>
<reference evidence="2 3" key="1">
    <citation type="journal article" date="2020" name="bioRxiv">
        <title>Metabolic contributions of an alphaproteobacterial endosymbiont in the apicomplexan Cardiosporidium cionae.</title>
        <authorList>
            <person name="Hunter E.S."/>
            <person name="Paight C.J."/>
            <person name="Lane C.E."/>
        </authorList>
    </citation>
    <scope>NUCLEOTIDE SEQUENCE [LARGE SCALE GENOMIC DNA]</scope>
    <source>
        <strain evidence="2">ESH_2018</strain>
    </source>
</reference>
<dbReference type="InterPro" id="IPR045357">
    <property type="entry name" value="Aminopeptidase_N-like_N"/>
</dbReference>
<organism evidence="2 3">
    <name type="scientific">Cardiosporidium cionae</name>
    <dbReference type="NCBI Taxonomy" id="476202"/>
    <lineage>
        <taxon>Eukaryota</taxon>
        <taxon>Sar</taxon>
        <taxon>Alveolata</taxon>
        <taxon>Apicomplexa</taxon>
        <taxon>Aconoidasida</taxon>
        <taxon>Nephromycida</taxon>
        <taxon>Cardiosporidium</taxon>
    </lineage>
</organism>
<dbReference type="SUPFAM" id="SSF63737">
    <property type="entry name" value="Leukotriene A4 hydrolase N-terminal domain"/>
    <property type="match status" value="1"/>
</dbReference>
<evidence type="ECO:0000259" key="1">
    <source>
        <dbReference type="Pfam" id="PF17900"/>
    </source>
</evidence>